<reference evidence="7 8" key="1">
    <citation type="submission" date="2015-07" db="EMBL/GenBank/DDBJ databases">
        <title>Draft Genome Sequence of Malassezia furfur CBS1878 and Malassezia pachydermatis CBS1879.</title>
        <authorList>
            <person name="Triana S."/>
            <person name="Ohm R."/>
            <person name="Gonzalez A."/>
            <person name="DeCock H."/>
            <person name="Restrepo S."/>
            <person name="Celis A."/>
        </authorList>
    </citation>
    <scope>NUCLEOTIDE SEQUENCE [LARGE SCALE GENOMIC DNA]</scope>
    <source>
        <strain evidence="7 8">CBS 1879</strain>
    </source>
</reference>
<dbReference type="GO" id="GO:0070273">
    <property type="term" value="F:phosphatidylinositol-4-phosphate binding"/>
    <property type="evidence" value="ECO:0007669"/>
    <property type="project" value="InterPro"/>
</dbReference>
<gene>
    <name evidence="7" type="ORF">Malapachy_2700</name>
</gene>
<dbReference type="AlphaFoldDB" id="A0A0M8MRW3"/>
<dbReference type="PANTHER" id="PTHR12704">
    <property type="entry name" value="TRANS-GOLGI PROTEIN GMX33"/>
    <property type="match status" value="1"/>
</dbReference>
<evidence type="ECO:0000313" key="7">
    <source>
        <dbReference type="EMBL" id="KOS15537.1"/>
    </source>
</evidence>
<evidence type="ECO:0000256" key="6">
    <source>
        <dbReference type="SAM" id="MobiDB-lite"/>
    </source>
</evidence>
<dbReference type="Gene3D" id="1.10.3630.10">
    <property type="entry name" value="yeast vps74-n-term truncation variant domain like"/>
    <property type="match status" value="1"/>
</dbReference>
<evidence type="ECO:0000256" key="5">
    <source>
        <dbReference type="ARBA" id="ARBA00023136"/>
    </source>
</evidence>
<evidence type="ECO:0000256" key="4">
    <source>
        <dbReference type="ARBA" id="ARBA00023121"/>
    </source>
</evidence>
<dbReference type="RefSeq" id="XP_017993169.1">
    <property type="nucleotide sequence ID" value="XM_018137188.1"/>
</dbReference>
<dbReference type="GO" id="GO:0048194">
    <property type="term" value="P:Golgi vesicle budding"/>
    <property type="evidence" value="ECO:0007669"/>
    <property type="project" value="TreeGrafter"/>
</dbReference>
<dbReference type="InterPro" id="IPR038261">
    <property type="entry name" value="GPP34-like_sf"/>
</dbReference>
<dbReference type="GO" id="GO:0005802">
    <property type="term" value="C:trans-Golgi network"/>
    <property type="evidence" value="ECO:0007669"/>
    <property type="project" value="TreeGrafter"/>
</dbReference>
<feature type="region of interest" description="Disordered" evidence="6">
    <location>
        <begin position="1"/>
        <end position="63"/>
    </location>
</feature>
<name>A0A0M8MRW3_9BASI</name>
<dbReference type="GO" id="GO:0000139">
    <property type="term" value="C:Golgi membrane"/>
    <property type="evidence" value="ECO:0007669"/>
    <property type="project" value="UniProtKB-SubCell"/>
</dbReference>
<evidence type="ECO:0000256" key="3">
    <source>
        <dbReference type="ARBA" id="ARBA00023034"/>
    </source>
</evidence>
<organism evidence="7 8">
    <name type="scientific">Malassezia pachydermatis</name>
    <dbReference type="NCBI Taxonomy" id="77020"/>
    <lineage>
        <taxon>Eukaryota</taxon>
        <taxon>Fungi</taxon>
        <taxon>Dikarya</taxon>
        <taxon>Basidiomycota</taxon>
        <taxon>Ustilaginomycotina</taxon>
        <taxon>Malasseziomycetes</taxon>
        <taxon>Malasseziales</taxon>
        <taxon>Malasseziaceae</taxon>
        <taxon>Malassezia</taxon>
    </lineage>
</organism>
<dbReference type="InterPro" id="IPR008628">
    <property type="entry name" value="GPP34-like"/>
</dbReference>
<keyword evidence="8" id="KW-1185">Reference proteome</keyword>
<dbReference type="STRING" id="77020.A0A0M8MRW3"/>
<evidence type="ECO:0000313" key="8">
    <source>
        <dbReference type="Proteomes" id="UP000037751"/>
    </source>
</evidence>
<comment type="caution">
    <text evidence="7">The sequence shown here is derived from an EMBL/GenBank/DDBJ whole genome shotgun (WGS) entry which is preliminary data.</text>
</comment>
<proteinExistence type="inferred from homology"/>
<evidence type="ECO:0000256" key="1">
    <source>
        <dbReference type="ARBA" id="ARBA00004255"/>
    </source>
</evidence>
<dbReference type="GO" id="GO:0006890">
    <property type="term" value="P:retrograde vesicle-mediated transport, Golgi to endoplasmic reticulum"/>
    <property type="evidence" value="ECO:0007669"/>
    <property type="project" value="TreeGrafter"/>
</dbReference>
<dbReference type="GeneID" id="28729063"/>
<dbReference type="EMBL" id="LGAV01000002">
    <property type="protein sequence ID" value="KOS15537.1"/>
    <property type="molecule type" value="Genomic_DNA"/>
</dbReference>
<comment type="subcellular location">
    <subcellularLocation>
        <location evidence="1">Golgi apparatus membrane</location>
        <topology evidence="1">Peripheral membrane protein</topology>
        <orientation evidence="1">Cytoplasmic side</orientation>
    </subcellularLocation>
</comment>
<dbReference type="GO" id="GO:0005829">
    <property type="term" value="C:cytosol"/>
    <property type="evidence" value="ECO:0007669"/>
    <property type="project" value="TreeGrafter"/>
</dbReference>
<dbReference type="OrthoDB" id="2189106at2759"/>
<keyword evidence="4" id="KW-0446">Lipid-binding</keyword>
<accession>A0A0M8MRW3</accession>
<keyword evidence="5" id="KW-0472">Membrane</keyword>
<sequence length="403" mass="44140">MGSASGLQRRRGAGTSSLAAFDDEDSLARTPKQVASSAQGGAGKGKQAARVEQHSGSGSVATIDVGTGHKLAYDPRDMDDADEERSCPRLTIMEEVLLLGLKDAQGYLSFWNDKLSYTLRGSILMELALRNRIAIMPGADQKRVEVADRLISVKNRKGTGEPLLDEALRHIQQGPPASVSEWMDLLSGETWNMMKLNMQLKQVRERLAKGLVEKGVLRTEKRNFLLFDMPTHPLSNTAVKDAVRRRVYALTTSRSIHPEALYKEDANNGPIDAPVTRALCMVCSAHCGNVLENVLQHLSSDSREEVEVHFDYIAEEFGQWPMAPTSSTGGLPPRGTTDAILARPVNVAAARMSFKNGRTSKLGVSVDELARHMLKEYDTAGRASAYEVIAAVLHVFIRMDSLI</sequence>
<dbReference type="GO" id="GO:0043001">
    <property type="term" value="P:Golgi to plasma membrane protein transport"/>
    <property type="evidence" value="ECO:0007669"/>
    <property type="project" value="TreeGrafter"/>
</dbReference>
<dbReference type="GO" id="GO:0007030">
    <property type="term" value="P:Golgi organization"/>
    <property type="evidence" value="ECO:0007669"/>
    <property type="project" value="TreeGrafter"/>
</dbReference>
<dbReference type="VEuPathDB" id="FungiDB:Malapachy_2700"/>
<dbReference type="GO" id="GO:0031985">
    <property type="term" value="C:Golgi cisterna"/>
    <property type="evidence" value="ECO:0007669"/>
    <property type="project" value="TreeGrafter"/>
</dbReference>
<comment type="similarity">
    <text evidence="2">Belongs to the GOLPH3/VPS74 family.</text>
</comment>
<dbReference type="Pfam" id="PF05719">
    <property type="entry name" value="GPP34"/>
    <property type="match status" value="1"/>
</dbReference>
<dbReference type="Proteomes" id="UP000037751">
    <property type="component" value="Unassembled WGS sequence"/>
</dbReference>
<protein>
    <submittedName>
        <fullName evidence="7">Vacuolar protein sorting-associated protein 74</fullName>
    </submittedName>
</protein>
<keyword evidence="3" id="KW-0333">Golgi apparatus</keyword>
<dbReference type="PANTHER" id="PTHR12704:SF2">
    <property type="entry name" value="GOLGI PHOSPHOPROTEIN 3 HOMOLOG SAURON"/>
    <property type="match status" value="1"/>
</dbReference>
<evidence type="ECO:0000256" key="2">
    <source>
        <dbReference type="ARBA" id="ARBA00007284"/>
    </source>
</evidence>